<name>A0AA38HYT9_9CUCU</name>
<proteinExistence type="predicted"/>
<dbReference type="Proteomes" id="UP001168821">
    <property type="component" value="Unassembled WGS sequence"/>
</dbReference>
<dbReference type="PANTHER" id="PTHR46306">
    <property type="entry name" value="BTB/POZ DOMAIN-CONTAINING PROTEIN 9"/>
    <property type="match status" value="1"/>
</dbReference>
<feature type="domain" description="BACK" evidence="2">
    <location>
        <begin position="134"/>
        <end position="228"/>
    </location>
</feature>
<feature type="domain" description="BTB" evidence="1">
    <location>
        <begin position="30"/>
        <end position="161"/>
    </location>
</feature>
<dbReference type="Pfam" id="PF00754">
    <property type="entry name" value="F5_F8_type_C"/>
    <property type="match status" value="2"/>
</dbReference>
<gene>
    <name evidence="3" type="ORF">Zmor_024639</name>
</gene>
<dbReference type="GO" id="GO:0048512">
    <property type="term" value="P:circadian behavior"/>
    <property type="evidence" value="ECO:0007669"/>
    <property type="project" value="TreeGrafter"/>
</dbReference>
<evidence type="ECO:0000313" key="4">
    <source>
        <dbReference type="Proteomes" id="UP001168821"/>
    </source>
</evidence>
<dbReference type="SUPFAM" id="SSF49785">
    <property type="entry name" value="Galactose-binding domain-like"/>
    <property type="match status" value="2"/>
</dbReference>
<evidence type="ECO:0000313" key="3">
    <source>
        <dbReference type="EMBL" id="KAJ3647098.1"/>
    </source>
</evidence>
<dbReference type="Gene3D" id="1.25.40.420">
    <property type="match status" value="1"/>
</dbReference>
<dbReference type="SMART" id="SM00225">
    <property type="entry name" value="BTB"/>
    <property type="match status" value="1"/>
</dbReference>
<dbReference type="GO" id="GO:0005737">
    <property type="term" value="C:cytoplasm"/>
    <property type="evidence" value="ECO:0007669"/>
    <property type="project" value="TreeGrafter"/>
</dbReference>
<dbReference type="InterPro" id="IPR000210">
    <property type="entry name" value="BTB/POZ_dom"/>
</dbReference>
<keyword evidence="4" id="KW-1185">Reference proteome</keyword>
<comment type="caution">
    <text evidence="3">The sequence shown here is derived from an EMBL/GenBank/DDBJ whole genome shotgun (WGS) entry which is preliminary data.</text>
</comment>
<dbReference type="Gene3D" id="3.30.710.10">
    <property type="entry name" value="Potassium Channel Kv1.1, Chain A"/>
    <property type="match status" value="1"/>
</dbReference>
<protein>
    <recommendedName>
        <fullName evidence="5">BTB/POZ domain-containing protein 9</fullName>
    </recommendedName>
</protein>
<accession>A0AA38HYT9</accession>
<dbReference type="InterPro" id="IPR008979">
    <property type="entry name" value="Galactose-bd-like_sf"/>
</dbReference>
<evidence type="ECO:0000259" key="1">
    <source>
        <dbReference type="SMART" id="SM00225"/>
    </source>
</evidence>
<dbReference type="SMART" id="SM00875">
    <property type="entry name" value="BACK"/>
    <property type="match status" value="1"/>
</dbReference>
<dbReference type="Pfam" id="PF07707">
    <property type="entry name" value="BACK"/>
    <property type="match status" value="1"/>
</dbReference>
<dbReference type="InterPro" id="IPR011333">
    <property type="entry name" value="SKP1/BTB/POZ_sf"/>
</dbReference>
<reference evidence="3" key="1">
    <citation type="journal article" date="2023" name="G3 (Bethesda)">
        <title>Whole genome assemblies of Zophobas morio and Tenebrio molitor.</title>
        <authorList>
            <person name="Kaur S."/>
            <person name="Stinson S.A."/>
            <person name="diCenzo G.C."/>
        </authorList>
    </citation>
    <scope>NUCLEOTIDE SEQUENCE</scope>
    <source>
        <strain evidence="3">QUZm001</strain>
    </source>
</reference>
<dbReference type="EMBL" id="JALNTZ010000007">
    <property type="protein sequence ID" value="KAJ3647098.1"/>
    <property type="molecule type" value="Genomic_DNA"/>
</dbReference>
<organism evidence="3 4">
    <name type="scientific">Zophobas morio</name>
    <dbReference type="NCBI Taxonomy" id="2755281"/>
    <lineage>
        <taxon>Eukaryota</taxon>
        <taxon>Metazoa</taxon>
        <taxon>Ecdysozoa</taxon>
        <taxon>Arthropoda</taxon>
        <taxon>Hexapoda</taxon>
        <taxon>Insecta</taxon>
        <taxon>Pterygota</taxon>
        <taxon>Neoptera</taxon>
        <taxon>Endopterygota</taxon>
        <taxon>Coleoptera</taxon>
        <taxon>Polyphaga</taxon>
        <taxon>Cucujiformia</taxon>
        <taxon>Tenebrionidae</taxon>
        <taxon>Zophobas</taxon>
    </lineage>
</organism>
<evidence type="ECO:0000259" key="2">
    <source>
        <dbReference type="SMART" id="SM00875"/>
    </source>
</evidence>
<evidence type="ECO:0008006" key="5">
    <source>
        <dbReference type="Google" id="ProtNLM"/>
    </source>
</evidence>
<dbReference type="InterPro" id="IPR052407">
    <property type="entry name" value="BTB_POZ_domain_cont_9"/>
</dbReference>
<sequence>MVQSDETVTITDTTKLLGDVASLYLNQKFSDIALLVDGQKLYAHKVILAVRSEYFEFLLYEDPQDTNQTEITITGVPVDALRTLLKYIYTGTIAVSSDLESSLEILGLAHQYSFTDIQTTIVKKLKPFLNLKNVCAVLNTANLYDLEELIEACHSFMDLNASEVVSSDCFTDLSQKSMIKLLERNTFVAPEIEIFKNVAKWCKIHNDVDDLVIQCVRLSSMTVVDIVSTVWPSKLFDCEKLLQAIAEIVGVKTKTSTSRGFYLLDENLATAQHNAQVILGTNTSWLLTGDGNTESKFAYHGIDDESGIIVKLGTPSFVNHFKMRLWNGDNRSYSYYISVSLDQKNWRKVIDYSRISCRSDQVLFFNQLVTQYIKIVGTENTANRDFRIISFEAYFKNDIPTITNYIIRPKYNVATLEKKAIVIEGQSPSALLDGNSDNYNSYTYHKIGSEPITIQLAQPYMISTMRLLLWDKDIRYYKYFVETSINNTDWEIAVDLRNEDCKSWQNLRFKERAVVFIRITGTYDSVNGYLVVTHFECPSEM</sequence>
<dbReference type="Gene3D" id="2.60.120.260">
    <property type="entry name" value="Galactose-binding domain-like"/>
    <property type="match status" value="2"/>
</dbReference>
<dbReference type="GO" id="GO:0008344">
    <property type="term" value="P:adult locomotory behavior"/>
    <property type="evidence" value="ECO:0007669"/>
    <property type="project" value="TreeGrafter"/>
</dbReference>
<dbReference type="GO" id="GO:0050804">
    <property type="term" value="P:modulation of chemical synaptic transmission"/>
    <property type="evidence" value="ECO:0007669"/>
    <property type="project" value="TreeGrafter"/>
</dbReference>
<dbReference type="AlphaFoldDB" id="A0AA38HYT9"/>
<dbReference type="SUPFAM" id="SSF54695">
    <property type="entry name" value="POZ domain"/>
    <property type="match status" value="1"/>
</dbReference>
<dbReference type="Pfam" id="PF00651">
    <property type="entry name" value="BTB"/>
    <property type="match status" value="1"/>
</dbReference>
<dbReference type="PANTHER" id="PTHR46306:SF1">
    <property type="entry name" value="BTB_POZ DOMAIN-CONTAINING PROTEIN 9"/>
    <property type="match status" value="1"/>
</dbReference>
<dbReference type="InterPro" id="IPR011705">
    <property type="entry name" value="BACK"/>
</dbReference>
<dbReference type="InterPro" id="IPR000421">
    <property type="entry name" value="FA58C"/>
</dbReference>